<accession>A0A917VIZ6</accession>
<protein>
    <submittedName>
        <fullName evidence="4">N-acetyltransferase</fullName>
    </submittedName>
</protein>
<dbReference type="InterPro" id="IPR050832">
    <property type="entry name" value="Bact_Acetyltransf"/>
</dbReference>
<keyword evidence="5" id="KW-1185">Reference proteome</keyword>
<dbReference type="AlphaFoldDB" id="A0A917VIZ6"/>
<dbReference type="PANTHER" id="PTHR43877:SF1">
    <property type="entry name" value="ACETYLTRANSFERASE"/>
    <property type="match status" value="1"/>
</dbReference>
<feature type="domain" description="N-acetyltransferase" evidence="3">
    <location>
        <begin position="12"/>
        <end position="163"/>
    </location>
</feature>
<proteinExistence type="predicted"/>
<evidence type="ECO:0000313" key="4">
    <source>
        <dbReference type="EMBL" id="GGK88602.1"/>
    </source>
</evidence>
<dbReference type="PROSITE" id="PS51186">
    <property type="entry name" value="GNAT"/>
    <property type="match status" value="1"/>
</dbReference>
<dbReference type="Proteomes" id="UP000637788">
    <property type="component" value="Unassembled WGS sequence"/>
</dbReference>
<dbReference type="InterPro" id="IPR000182">
    <property type="entry name" value="GNAT_dom"/>
</dbReference>
<dbReference type="Gene3D" id="3.40.630.30">
    <property type="match status" value="1"/>
</dbReference>
<dbReference type="PANTHER" id="PTHR43877">
    <property type="entry name" value="AMINOALKYLPHOSPHONATE N-ACETYLTRANSFERASE-RELATED-RELATED"/>
    <property type="match status" value="1"/>
</dbReference>
<dbReference type="InterPro" id="IPR016181">
    <property type="entry name" value="Acyl_CoA_acyltransferase"/>
</dbReference>
<evidence type="ECO:0000313" key="5">
    <source>
        <dbReference type="Proteomes" id="UP000637788"/>
    </source>
</evidence>
<dbReference type="CDD" id="cd04301">
    <property type="entry name" value="NAT_SF"/>
    <property type="match status" value="1"/>
</dbReference>
<dbReference type="Pfam" id="PF13527">
    <property type="entry name" value="Acetyltransf_9"/>
    <property type="match status" value="1"/>
</dbReference>
<gene>
    <name evidence="4" type="primary">yhbS</name>
    <name evidence="4" type="ORF">GCM10010094_57150</name>
</gene>
<reference evidence="4" key="2">
    <citation type="submission" date="2020-09" db="EMBL/GenBank/DDBJ databases">
        <authorList>
            <person name="Sun Q."/>
            <person name="Ohkuma M."/>
        </authorList>
    </citation>
    <scope>NUCLEOTIDE SEQUENCE</scope>
    <source>
        <strain evidence="4">JCM 3035</strain>
    </source>
</reference>
<organism evidence="4 5">
    <name type="scientific">Streptomyces flaveus</name>
    <dbReference type="NCBI Taxonomy" id="66370"/>
    <lineage>
        <taxon>Bacteria</taxon>
        <taxon>Bacillati</taxon>
        <taxon>Actinomycetota</taxon>
        <taxon>Actinomycetes</taxon>
        <taxon>Kitasatosporales</taxon>
        <taxon>Streptomycetaceae</taxon>
        <taxon>Streptomyces</taxon>
        <taxon>Streptomyces aurantiacus group</taxon>
    </lineage>
</organism>
<reference evidence="4" key="1">
    <citation type="journal article" date="2014" name="Int. J. Syst. Evol. Microbiol.">
        <title>Complete genome sequence of Corynebacterium casei LMG S-19264T (=DSM 44701T), isolated from a smear-ripened cheese.</title>
        <authorList>
            <consortium name="US DOE Joint Genome Institute (JGI-PGF)"/>
            <person name="Walter F."/>
            <person name="Albersmeier A."/>
            <person name="Kalinowski J."/>
            <person name="Ruckert C."/>
        </authorList>
    </citation>
    <scope>NUCLEOTIDE SEQUENCE</scope>
    <source>
        <strain evidence="4">JCM 3035</strain>
    </source>
</reference>
<keyword evidence="2" id="KW-0012">Acyltransferase</keyword>
<name>A0A917VIZ6_9ACTN</name>
<keyword evidence="1" id="KW-0808">Transferase</keyword>
<evidence type="ECO:0000259" key="3">
    <source>
        <dbReference type="PROSITE" id="PS51186"/>
    </source>
</evidence>
<dbReference type="EMBL" id="BMPQ01000016">
    <property type="protein sequence ID" value="GGK88602.1"/>
    <property type="molecule type" value="Genomic_DNA"/>
</dbReference>
<comment type="caution">
    <text evidence="4">The sequence shown here is derived from an EMBL/GenBank/DDBJ whole genome shotgun (WGS) entry which is preliminary data.</text>
</comment>
<evidence type="ECO:0000256" key="2">
    <source>
        <dbReference type="ARBA" id="ARBA00023315"/>
    </source>
</evidence>
<dbReference type="GO" id="GO:0016747">
    <property type="term" value="F:acyltransferase activity, transferring groups other than amino-acyl groups"/>
    <property type="evidence" value="ECO:0007669"/>
    <property type="project" value="InterPro"/>
</dbReference>
<dbReference type="SUPFAM" id="SSF55729">
    <property type="entry name" value="Acyl-CoA N-acyltransferases (Nat)"/>
    <property type="match status" value="1"/>
</dbReference>
<evidence type="ECO:0000256" key="1">
    <source>
        <dbReference type="ARBA" id="ARBA00022679"/>
    </source>
</evidence>
<sequence>MAPRLGAQTVPVLIRRETPADVPAVSTVTAAAFAKPETPVPVEVTLLDELRTCDGWLPELSLVALGDKDEVVGHVVCTRGHVGTASVLGLGPLSVHPDHQRRGVGLALVHTVLGAADALGEPLVALLGSPAYYGRYGFRTSTDSGITAPDPAWGEYFQVRTLTAHDPALRGVFKYAEPFERV</sequence>